<comment type="subcellular location">
    <subcellularLocation>
        <location evidence="1">Membrane</location>
        <topology evidence="1">Multi-pass membrane protein</topology>
    </subcellularLocation>
</comment>
<feature type="transmembrane region" description="Helical" evidence="5">
    <location>
        <begin position="270"/>
        <end position="290"/>
    </location>
</feature>
<feature type="transmembrane region" description="Helical" evidence="5">
    <location>
        <begin position="159"/>
        <end position="184"/>
    </location>
</feature>
<feature type="transmembrane region" description="Helical" evidence="5">
    <location>
        <begin position="48"/>
        <end position="67"/>
    </location>
</feature>
<evidence type="ECO:0000256" key="3">
    <source>
        <dbReference type="ARBA" id="ARBA00022989"/>
    </source>
</evidence>
<protein>
    <submittedName>
        <fullName evidence="6">Uncharacterized protein</fullName>
    </submittedName>
</protein>
<organism evidence="6 7">
    <name type="scientific">Durusdinium trenchii</name>
    <dbReference type="NCBI Taxonomy" id="1381693"/>
    <lineage>
        <taxon>Eukaryota</taxon>
        <taxon>Sar</taxon>
        <taxon>Alveolata</taxon>
        <taxon>Dinophyceae</taxon>
        <taxon>Suessiales</taxon>
        <taxon>Symbiodiniaceae</taxon>
        <taxon>Durusdinium</taxon>
    </lineage>
</organism>
<evidence type="ECO:0000256" key="4">
    <source>
        <dbReference type="ARBA" id="ARBA00023136"/>
    </source>
</evidence>
<sequence length="300" mass="34769">MPKASGRGNAFQEAGHVWLSGVKDALMLHQCIYFLARSETIRFRTLQCFVLNGVIFLGSILLFNFAVEPALNVLKRLVQGSEGKYDLKKEEEAWATDFIATSFSVLYKVFWIYPIYCISFVLNTVMYQEIADSALGFLQRAPVKSTPHLERLIQETWRVLVNLVYLLEMYLLSYIPVIGPFLYFVHSCWMASIYCFEYGWVHQRWSANARVDYFERHWLYFSGFGFPVSFVSYFCPRFIDAGVFALFFPLFVLTATRAEPKALQECPKQLQRLPLFFIVQGVSCFLVRLFEGRSRGAKVK</sequence>
<accession>A0ABP0KAG0</accession>
<proteinExistence type="predicted"/>
<dbReference type="InterPro" id="IPR059112">
    <property type="entry name" value="CysZ/EI24"/>
</dbReference>
<feature type="transmembrane region" description="Helical" evidence="5">
    <location>
        <begin position="241"/>
        <end position="258"/>
    </location>
</feature>
<evidence type="ECO:0000313" key="6">
    <source>
        <dbReference type="EMBL" id="CAK9023678.1"/>
    </source>
</evidence>
<keyword evidence="2 5" id="KW-0812">Transmembrane</keyword>
<keyword evidence="4 5" id="KW-0472">Membrane</keyword>
<evidence type="ECO:0000256" key="2">
    <source>
        <dbReference type="ARBA" id="ARBA00022692"/>
    </source>
</evidence>
<reference evidence="6 7" key="1">
    <citation type="submission" date="2024-02" db="EMBL/GenBank/DDBJ databases">
        <authorList>
            <person name="Chen Y."/>
            <person name="Shah S."/>
            <person name="Dougan E. K."/>
            <person name="Thang M."/>
            <person name="Chan C."/>
        </authorList>
    </citation>
    <scope>NUCLEOTIDE SEQUENCE [LARGE SCALE GENOMIC DNA]</scope>
</reference>
<dbReference type="Pfam" id="PF07264">
    <property type="entry name" value="EI24"/>
    <property type="match status" value="1"/>
</dbReference>
<keyword evidence="7" id="KW-1185">Reference proteome</keyword>
<dbReference type="Proteomes" id="UP001642484">
    <property type="component" value="Unassembled WGS sequence"/>
</dbReference>
<name>A0ABP0KAG0_9DINO</name>
<evidence type="ECO:0000256" key="5">
    <source>
        <dbReference type="SAM" id="Phobius"/>
    </source>
</evidence>
<dbReference type="PANTHER" id="PTHR21389:SF0">
    <property type="entry name" value="ETOPOSIDE-INDUCED PROTEIN 2.4 HOMOLOG"/>
    <property type="match status" value="1"/>
</dbReference>
<feature type="transmembrane region" description="Helical" evidence="5">
    <location>
        <begin position="217"/>
        <end position="234"/>
    </location>
</feature>
<evidence type="ECO:0000256" key="1">
    <source>
        <dbReference type="ARBA" id="ARBA00004141"/>
    </source>
</evidence>
<dbReference type="EMBL" id="CAXAMN010008002">
    <property type="protein sequence ID" value="CAK9023678.1"/>
    <property type="molecule type" value="Genomic_DNA"/>
</dbReference>
<keyword evidence="3 5" id="KW-1133">Transmembrane helix</keyword>
<evidence type="ECO:0000313" key="7">
    <source>
        <dbReference type="Proteomes" id="UP001642484"/>
    </source>
</evidence>
<comment type="caution">
    <text evidence="6">The sequence shown here is derived from an EMBL/GenBank/DDBJ whole genome shotgun (WGS) entry which is preliminary data.</text>
</comment>
<dbReference type="PANTHER" id="PTHR21389">
    <property type="entry name" value="P53 INDUCED PROTEIN"/>
    <property type="match status" value="1"/>
</dbReference>
<gene>
    <name evidence="6" type="ORF">CCMP2556_LOCUS15310</name>
</gene>